<dbReference type="InterPro" id="IPR002528">
    <property type="entry name" value="MATE_fam"/>
</dbReference>
<gene>
    <name evidence="9" type="primary">ga21294</name>
    <name evidence="9" type="ORF">PR202_ga21294</name>
</gene>
<accession>A0AAV5D0G6</accession>
<feature type="transmembrane region" description="Helical" evidence="6">
    <location>
        <begin position="114"/>
        <end position="131"/>
    </location>
</feature>
<dbReference type="GO" id="GO:0042910">
    <property type="term" value="F:xenobiotic transmembrane transporter activity"/>
    <property type="evidence" value="ECO:0007669"/>
    <property type="project" value="InterPro"/>
</dbReference>
<dbReference type="AlphaFoldDB" id="A0AAV5D0G6"/>
<feature type="transmembrane region" description="Helical" evidence="6">
    <location>
        <begin position="449"/>
        <end position="468"/>
    </location>
</feature>
<evidence type="ECO:0000256" key="2">
    <source>
        <dbReference type="ARBA" id="ARBA00010199"/>
    </source>
</evidence>
<dbReference type="InterPro" id="IPR056594">
    <property type="entry name" value="AT5G49610-like_b-prop"/>
</dbReference>
<reference evidence="9" key="1">
    <citation type="journal article" date="2018" name="DNA Res.">
        <title>Multiple hybrid de novo genome assembly of finger millet, an orphan allotetraploid crop.</title>
        <authorList>
            <person name="Hatakeyama M."/>
            <person name="Aluri S."/>
            <person name="Balachadran M.T."/>
            <person name="Sivarajan S.R."/>
            <person name="Patrignani A."/>
            <person name="Gruter S."/>
            <person name="Poveda L."/>
            <person name="Shimizu-Inatsugi R."/>
            <person name="Baeten J."/>
            <person name="Francoijs K.J."/>
            <person name="Nataraja K.N."/>
            <person name="Reddy Y.A.N."/>
            <person name="Phadnis S."/>
            <person name="Ravikumar R.L."/>
            <person name="Schlapbach R."/>
            <person name="Sreeman S.M."/>
            <person name="Shimizu K.K."/>
        </authorList>
    </citation>
    <scope>NUCLEOTIDE SEQUENCE</scope>
</reference>
<feature type="transmembrane region" description="Helical" evidence="6">
    <location>
        <begin position="66"/>
        <end position="93"/>
    </location>
</feature>
<dbReference type="Pfam" id="PF23635">
    <property type="entry name" value="Beta-prop_AT5G49610-like"/>
    <property type="match status" value="1"/>
</dbReference>
<feature type="domain" description="F-box protein AT5G49610-like beta-propeller" evidence="8">
    <location>
        <begin position="616"/>
        <end position="895"/>
    </location>
</feature>
<evidence type="ECO:0000256" key="6">
    <source>
        <dbReference type="RuleBase" id="RU004914"/>
    </source>
</evidence>
<protein>
    <recommendedName>
        <fullName evidence="6">Protein DETOXIFICATION</fullName>
    </recommendedName>
    <alternativeName>
        <fullName evidence="6">Multidrug and toxic compound extrusion protein</fullName>
    </alternativeName>
</protein>
<comment type="subcellular location">
    <subcellularLocation>
        <location evidence="1">Membrane</location>
        <topology evidence="1">Multi-pass membrane protein</topology>
    </subcellularLocation>
</comment>
<dbReference type="GO" id="GO:0016020">
    <property type="term" value="C:membrane"/>
    <property type="evidence" value="ECO:0007669"/>
    <property type="project" value="UniProtKB-SubCell"/>
</dbReference>
<dbReference type="InterPro" id="IPR045069">
    <property type="entry name" value="MATE_euk"/>
</dbReference>
<reference evidence="9" key="2">
    <citation type="submission" date="2021-12" db="EMBL/GenBank/DDBJ databases">
        <title>Resequencing data analysis of finger millet.</title>
        <authorList>
            <person name="Hatakeyama M."/>
            <person name="Aluri S."/>
            <person name="Balachadran M.T."/>
            <person name="Sivarajan S.R."/>
            <person name="Poveda L."/>
            <person name="Shimizu-Inatsugi R."/>
            <person name="Schlapbach R."/>
            <person name="Sreeman S.M."/>
            <person name="Shimizu K.K."/>
        </authorList>
    </citation>
    <scope>NUCLEOTIDE SEQUENCE</scope>
</reference>
<comment type="caution">
    <text evidence="9">The sequence shown here is derived from an EMBL/GenBank/DDBJ whole genome shotgun (WGS) entry which is preliminary data.</text>
</comment>
<evidence type="ECO:0000256" key="5">
    <source>
        <dbReference type="ARBA" id="ARBA00023136"/>
    </source>
</evidence>
<keyword evidence="10" id="KW-1185">Reference proteome</keyword>
<dbReference type="CDD" id="cd13132">
    <property type="entry name" value="MATE_eukaryotic"/>
    <property type="match status" value="1"/>
</dbReference>
<proteinExistence type="inferred from homology"/>
<dbReference type="EMBL" id="BQKI01000010">
    <property type="protein sequence ID" value="GJN03813.1"/>
    <property type="molecule type" value="Genomic_DNA"/>
</dbReference>
<keyword evidence="3 6" id="KW-0812">Transmembrane</keyword>
<evidence type="ECO:0000256" key="3">
    <source>
        <dbReference type="ARBA" id="ARBA00022692"/>
    </source>
</evidence>
<feature type="region of interest" description="Disordered" evidence="7">
    <location>
        <begin position="485"/>
        <end position="558"/>
    </location>
</feature>
<feature type="transmembrane region" description="Helical" evidence="6">
    <location>
        <begin position="346"/>
        <end position="370"/>
    </location>
</feature>
<comment type="caution">
    <text evidence="6">Lacks conserved residue(s) required for the propagation of feature annotation.</text>
</comment>
<sequence length="904" mass="99224">MQGAEAATPLLQLQPRGVKRAALEWWVESKKLWRIVGPAIFQRIALYGINVVSQAFIGHLGDLELAAFSIAATVVAGFNFGFLLGMASALETLCGQAFGAKKYHMLGVYLQRSWIALLLFATALTPTYILMEDLLLLIGQSPDLARLAGKMSVWLLPQHFAVAMLVPLTRYLQSQLKNWVTAVTAGFTLIIHLVVTYLLVHHFQMGIVGAVVAADLSWWLVVLGQFFYVVGGGCPMTWKGFSTEAFADFWEFIKLSSASGVMLCLENWYYRVLVLLTGYLQNAEIAVDALSIWLPGCNRVRIRTPFTLGSEKPAGQSALTSHPSGNNGSVRVANELGAGSGKGARFAIVVSITTSVVLGFVFWCLILYFNDHFALLFTSSKVVLDAVHKLSVLLAFTVLFNSVQPVLSGVAVGSGWQAVVAYVNVGSYYLVGVPLGVLLGWPLRFGVGGIWSGLIGGTAVQTLILAYLTARCDWDEEPIVHSVRRVPHSPWPPTPSRHRRRNPGHHRNPPRYWPSPTTSSVTSSSAFPRSRPSSAPPSPAAPSSPPSAPPPPSAAASASCTHPPLLGFFGSDIIRISCFTPVRRRSDPDLAAAVRGVDVFLTRVPSLDDAFPGWRIQDCSSGRLLLQNLITEPEQLAVYDPLTGALDLVRTPPEKISHGRRGKFIDMEYLLLPPGGEAPSASSFRVVYFCHDKSRGRVAVFSVSTKEWQILPWSEPMPGQPASGKYWLLKGTHVNGLMCWSHTKHPYIVVLDTSTWQFSCIDLPEFLIGQGHLYSVGGTKDGKLCIVAALEFTLLVWFRKVDAARGIETKWMLHNIFPLDEVVLQATEGSREDHVSLKVLGILDGTVYLSTFETFRDENLSCWYLSFSMESSKLEKIFYTNTSGWLHPYTMAWPSSLVCNNLSP</sequence>
<feature type="transmembrane region" description="Helical" evidence="6">
    <location>
        <begin position="390"/>
        <end position="412"/>
    </location>
</feature>
<evidence type="ECO:0000313" key="10">
    <source>
        <dbReference type="Proteomes" id="UP001054889"/>
    </source>
</evidence>
<evidence type="ECO:0000256" key="4">
    <source>
        <dbReference type="ARBA" id="ARBA00022989"/>
    </source>
</evidence>
<feature type="compositionally biased region" description="Low complexity" evidence="7">
    <location>
        <begin position="514"/>
        <end position="533"/>
    </location>
</feature>
<name>A0AAV5D0G6_ELECO</name>
<dbReference type="PANTHER" id="PTHR11206">
    <property type="entry name" value="MULTIDRUG RESISTANCE PROTEIN"/>
    <property type="match status" value="1"/>
</dbReference>
<dbReference type="Proteomes" id="UP001054889">
    <property type="component" value="Unassembled WGS sequence"/>
</dbReference>
<feature type="transmembrane region" description="Helical" evidence="6">
    <location>
        <begin position="179"/>
        <end position="200"/>
    </location>
</feature>
<organism evidence="9 10">
    <name type="scientific">Eleusine coracana subsp. coracana</name>
    <dbReference type="NCBI Taxonomy" id="191504"/>
    <lineage>
        <taxon>Eukaryota</taxon>
        <taxon>Viridiplantae</taxon>
        <taxon>Streptophyta</taxon>
        <taxon>Embryophyta</taxon>
        <taxon>Tracheophyta</taxon>
        <taxon>Spermatophyta</taxon>
        <taxon>Magnoliopsida</taxon>
        <taxon>Liliopsida</taxon>
        <taxon>Poales</taxon>
        <taxon>Poaceae</taxon>
        <taxon>PACMAD clade</taxon>
        <taxon>Chloridoideae</taxon>
        <taxon>Cynodonteae</taxon>
        <taxon>Eleusininae</taxon>
        <taxon>Eleusine</taxon>
    </lineage>
</organism>
<feature type="compositionally biased region" description="Basic residues" evidence="7">
    <location>
        <begin position="496"/>
        <end position="509"/>
    </location>
</feature>
<keyword evidence="5 6" id="KW-0472">Membrane</keyword>
<dbReference type="GO" id="GO:1990961">
    <property type="term" value="P:xenobiotic detoxification by transmembrane export across the plasma membrane"/>
    <property type="evidence" value="ECO:0007669"/>
    <property type="project" value="InterPro"/>
</dbReference>
<evidence type="ECO:0000256" key="7">
    <source>
        <dbReference type="SAM" id="MobiDB-lite"/>
    </source>
</evidence>
<keyword evidence="4 6" id="KW-1133">Transmembrane helix</keyword>
<feature type="transmembrane region" description="Helical" evidence="6">
    <location>
        <begin position="206"/>
        <end position="230"/>
    </location>
</feature>
<evidence type="ECO:0000256" key="1">
    <source>
        <dbReference type="ARBA" id="ARBA00004141"/>
    </source>
</evidence>
<evidence type="ECO:0000259" key="8">
    <source>
        <dbReference type="Pfam" id="PF23635"/>
    </source>
</evidence>
<feature type="compositionally biased region" description="Pro residues" evidence="7">
    <location>
        <begin position="534"/>
        <end position="553"/>
    </location>
</feature>
<evidence type="ECO:0000313" key="9">
    <source>
        <dbReference type="EMBL" id="GJN03813.1"/>
    </source>
</evidence>
<dbReference type="GO" id="GO:0015297">
    <property type="term" value="F:antiporter activity"/>
    <property type="evidence" value="ECO:0007669"/>
    <property type="project" value="InterPro"/>
</dbReference>
<feature type="transmembrane region" description="Helical" evidence="6">
    <location>
        <begin position="419"/>
        <end position="443"/>
    </location>
</feature>
<dbReference type="Pfam" id="PF01554">
    <property type="entry name" value="MatE"/>
    <property type="match status" value="2"/>
</dbReference>
<comment type="similarity">
    <text evidence="2 6">Belongs to the multi antimicrobial extrusion (MATE) (TC 2.A.66.1) family.</text>
</comment>